<evidence type="ECO:0000259" key="13">
    <source>
        <dbReference type="PROSITE" id="PS50067"/>
    </source>
</evidence>
<dbReference type="SMART" id="SM00129">
    <property type="entry name" value="KISc"/>
    <property type="match status" value="1"/>
</dbReference>
<keyword evidence="5 10" id="KW-0547">Nucleotide-binding</keyword>
<evidence type="ECO:0000256" key="9">
    <source>
        <dbReference type="ARBA" id="ARBA00023212"/>
    </source>
</evidence>
<evidence type="ECO:0000313" key="15">
    <source>
        <dbReference type="RefSeq" id="XP_017771860.1"/>
    </source>
</evidence>
<comment type="subcellular location">
    <subcellularLocation>
        <location evidence="1">Cytoplasm</location>
        <location evidence="1">Cytoskeleton</location>
        <location evidence="1">Spindle</location>
    </subcellularLocation>
</comment>
<keyword evidence="6 10" id="KW-0067">ATP-binding</keyword>
<feature type="binding site" evidence="10">
    <location>
        <begin position="139"/>
        <end position="146"/>
    </location>
    <ligand>
        <name>ATP</name>
        <dbReference type="ChEBI" id="CHEBI:30616"/>
    </ligand>
</feature>
<keyword evidence="14" id="KW-1185">Reference proteome</keyword>
<dbReference type="RefSeq" id="XP_017771860.1">
    <property type="nucleotide sequence ID" value="XM_017916371.1"/>
</dbReference>
<proteinExistence type="inferred from homology"/>
<evidence type="ECO:0000256" key="1">
    <source>
        <dbReference type="ARBA" id="ARBA00004186"/>
    </source>
</evidence>
<protein>
    <recommendedName>
        <fullName evidence="11">Kinesin-like protein</fullName>
    </recommendedName>
</protein>
<dbReference type="InterPro" id="IPR001752">
    <property type="entry name" value="Kinesin_motor_dom"/>
</dbReference>
<organism evidence="14 15">
    <name type="scientific">Nicrophorus vespilloides</name>
    <name type="common">Boreal carrion beetle</name>
    <dbReference type="NCBI Taxonomy" id="110193"/>
    <lineage>
        <taxon>Eukaryota</taxon>
        <taxon>Metazoa</taxon>
        <taxon>Ecdysozoa</taxon>
        <taxon>Arthropoda</taxon>
        <taxon>Hexapoda</taxon>
        <taxon>Insecta</taxon>
        <taxon>Pterygota</taxon>
        <taxon>Neoptera</taxon>
        <taxon>Endopterygota</taxon>
        <taxon>Coleoptera</taxon>
        <taxon>Polyphaga</taxon>
        <taxon>Staphyliniformia</taxon>
        <taxon>Silphidae</taxon>
        <taxon>Nicrophorinae</taxon>
        <taxon>Nicrophorus</taxon>
    </lineage>
</organism>
<comment type="similarity">
    <text evidence="10 11">Belongs to the TRAFAC class myosin-kinesin ATPase superfamily. Kinesin family.</text>
</comment>
<evidence type="ECO:0000256" key="5">
    <source>
        <dbReference type="ARBA" id="ARBA00022741"/>
    </source>
</evidence>
<keyword evidence="2" id="KW-0963">Cytoplasm</keyword>
<evidence type="ECO:0000313" key="14">
    <source>
        <dbReference type="Proteomes" id="UP000695000"/>
    </source>
</evidence>
<accession>A0ABM1MBB0</accession>
<keyword evidence="8 10" id="KW-0505">Motor protein</keyword>
<keyword evidence="3" id="KW-0597">Phosphoprotein</keyword>
<keyword evidence="9" id="KW-0206">Cytoskeleton</keyword>
<dbReference type="PROSITE" id="PS00411">
    <property type="entry name" value="KINESIN_MOTOR_1"/>
    <property type="match status" value="1"/>
</dbReference>
<evidence type="ECO:0000256" key="3">
    <source>
        <dbReference type="ARBA" id="ARBA00022553"/>
    </source>
</evidence>
<dbReference type="InterPro" id="IPR019821">
    <property type="entry name" value="Kinesin_motor_CS"/>
</dbReference>
<dbReference type="SUPFAM" id="SSF52540">
    <property type="entry name" value="P-loop containing nucleoside triphosphate hydrolases"/>
    <property type="match status" value="1"/>
</dbReference>
<dbReference type="Gene3D" id="3.40.850.10">
    <property type="entry name" value="Kinesin motor domain"/>
    <property type="match status" value="1"/>
</dbReference>
<sequence>MNMEPPVRDIKISYLRARDPSIMAWGGMNIENVKCNLQNMMNETHQENGSDNSIQVYLRIKNGELGDLYHMNSNILVCNIPQNCHANRHAKDGQRITRKFTFSRIFPPDSTQPDIFNAVVKPRIFNFINGVNCTLLTYGASGSGKTFTIVGSGTEPGLIPRALEYVFKTLPKMPVVPEIKPTPSGIKCKRLTHSQSQEEVDILYHLMNDSNASTKQMHTKTYHTMQQRLSTEPVATLEDVGSLSLGIWVSFAEIYNEQVFDLLQTVNGKVRKNLKLCNNNGITFIKELKQIYVSSGLEAYQILQLGLQNLKYASTSVNSHSSRSHCIFTLKLIQVGESDNDICVSHFNFCDLAGSERSKKTNNVGDRLKESNNINNSLLVLSRCMSMMRNAQRANEKKLVPFRESKLTQLFQRALCGQEDIAMIVNMNPIPDMFDETMHVLNFSAIAKDIIVEQQLTKKDRLSRNMEKINSEEIVEIERLRDTVSSLILELQDEKMKSIETDKETRSYLIKEFSKMMDDIKEEYENKIENYECQIEDLNEECGRLSKKRRRSEAANTSIICLDNSDVGHQNLELINLQHELKKMKEKNASLEERVKYVEEELRDATAEIAEKKSEISSQAAQIISMNEEISTLEALVRNNVATTPELSESDTDDVDL</sequence>
<evidence type="ECO:0000256" key="10">
    <source>
        <dbReference type="PROSITE-ProRule" id="PRU00283"/>
    </source>
</evidence>
<evidence type="ECO:0000256" key="4">
    <source>
        <dbReference type="ARBA" id="ARBA00022701"/>
    </source>
</evidence>
<name>A0ABM1MBB0_NICVS</name>
<dbReference type="PANTHER" id="PTHR47970:SF29">
    <property type="entry name" value="KINESIN FAMILY MEMBER 20B"/>
    <property type="match status" value="1"/>
</dbReference>
<evidence type="ECO:0000256" key="2">
    <source>
        <dbReference type="ARBA" id="ARBA00022490"/>
    </source>
</evidence>
<dbReference type="Proteomes" id="UP000695000">
    <property type="component" value="Unplaced"/>
</dbReference>
<evidence type="ECO:0000256" key="7">
    <source>
        <dbReference type="ARBA" id="ARBA00023054"/>
    </source>
</evidence>
<evidence type="ECO:0000256" key="12">
    <source>
        <dbReference type="SAM" id="Coils"/>
    </source>
</evidence>
<feature type="coiled-coil region" evidence="12">
    <location>
        <begin position="452"/>
        <end position="622"/>
    </location>
</feature>
<feature type="domain" description="Kinesin motor" evidence="13">
    <location>
        <begin position="53"/>
        <end position="450"/>
    </location>
</feature>
<dbReference type="PANTHER" id="PTHR47970">
    <property type="entry name" value="KINESIN-LIKE PROTEIN KIF11"/>
    <property type="match status" value="1"/>
</dbReference>
<evidence type="ECO:0000256" key="11">
    <source>
        <dbReference type="RuleBase" id="RU000394"/>
    </source>
</evidence>
<gene>
    <name evidence="15" type="primary">LOC108559193</name>
</gene>
<evidence type="ECO:0000256" key="6">
    <source>
        <dbReference type="ARBA" id="ARBA00022840"/>
    </source>
</evidence>
<dbReference type="PRINTS" id="PR00380">
    <property type="entry name" value="KINESINHEAVY"/>
</dbReference>
<keyword evidence="7 12" id="KW-0175">Coiled coil</keyword>
<dbReference type="GeneID" id="108559193"/>
<dbReference type="PROSITE" id="PS50067">
    <property type="entry name" value="KINESIN_MOTOR_2"/>
    <property type="match status" value="1"/>
</dbReference>
<evidence type="ECO:0000256" key="8">
    <source>
        <dbReference type="ARBA" id="ARBA00023175"/>
    </source>
</evidence>
<keyword evidence="4 11" id="KW-0493">Microtubule</keyword>
<dbReference type="InterPro" id="IPR027417">
    <property type="entry name" value="P-loop_NTPase"/>
</dbReference>
<dbReference type="Pfam" id="PF00225">
    <property type="entry name" value="Kinesin"/>
    <property type="match status" value="1"/>
</dbReference>
<reference evidence="15" key="1">
    <citation type="submission" date="2025-08" db="UniProtKB">
        <authorList>
            <consortium name="RefSeq"/>
        </authorList>
    </citation>
    <scope>IDENTIFICATION</scope>
    <source>
        <tissue evidence="15">Whole Larva</tissue>
    </source>
</reference>
<dbReference type="InterPro" id="IPR047149">
    <property type="entry name" value="KIF11-like"/>
</dbReference>
<dbReference type="InterPro" id="IPR036961">
    <property type="entry name" value="Kinesin_motor_dom_sf"/>
</dbReference>